<evidence type="ECO:0000313" key="3">
    <source>
        <dbReference type="Proteomes" id="UP000807353"/>
    </source>
</evidence>
<protein>
    <submittedName>
        <fullName evidence="2">Uncharacterized protein</fullName>
    </submittedName>
</protein>
<name>A0A9P5Y253_9AGAR</name>
<dbReference type="AlphaFoldDB" id="A0A9P5Y253"/>
<accession>A0A9P5Y253</accession>
<dbReference type="OrthoDB" id="2979121at2759"/>
<reference evidence="2" key="1">
    <citation type="submission" date="2020-11" db="EMBL/GenBank/DDBJ databases">
        <authorList>
            <consortium name="DOE Joint Genome Institute"/>
            <person name="Ahrendt S."/>
            <person name="Riley R."/>
            <person name="Andreopoulos W."/>
            <person name="Labutti K."/>
            <person name="Pangilinan J."/>
            <person name="Ruiz-Duenas F.J."/>
            <person name="Barrasa J.M."/>
            <person name="Sanchez-Garcia M."/>
            <person name="Camarero S."/>
            <person name="Miyauchi S."/>
            <person name="Serrano A."/>
            <person name="Linde D."/>
            <person name="Babiker R."/>
            <person name="Drula E."/>
            <person name="Ayuso-Fernandez I."/>
            <person name="Pacheco R."/>
            <person name="Padilla G."/>
            <person name="Ferreira P."/>
            <person name="Barriuso J."/>
            <person name="Kellner H."/>
            <person name="Castanera R."/>
            <person name="Alfaro M."/>
            <person name="Ramirez L."/>
            <person name="Pisabarro A.G."/>
            <person name="Kuo A."/>
            <person name="Tritt A."/>
            <person name="Lipzen A."/>
            <person name="He G."/>
            <person name="Yan M."/>
            <person name="Ng V."/>
            <person name="Cullen D."/>
            <person name="Martin F."/>
            <person name="Rosso M.-N."/>
            <person name="Henrissat B."/>
            <person name="Hibbett D."/>
            <person name="Martinez A.T."/>
            <person name="Grigoriev I.V."/>
        </authorList>
    </citation>
    <scope>NUCLEOTIDE SEQUENCE</scope>
    <source>
        <strain evidence="2">CBS 247.69</strain>
    </source>
</reference>
<keyword evidence="3" id="KW-1185">Reference proteome</keyword>
<dbReference type="Proteomes" id="UP000807353">
    <property type="component" value="Unassembled WGS sequence"/>
</dbReference>
<evidence type="ECO:0000256" key="1">
    <source>
        <dbReference type="SAM" id="MobiDB-lite"/>
    </source>
</evidence>
<sequence>MSHLREDAFQTRLHIEEEDIASALTVALRDLLASETEGASSLVATDKVIGISTFESLSDDLNGVGKHTSTFGFRSRPRQGSDASASSKETTVTPTMDYFSSADSRSSMTSIANGDTDSSGEDEFETTYELRRAQTQSLEIKKGVLVAWQCADSASTSIGMPSKVVISEPCQISSNNLVEINYTLGGSVFRIGELGTTQTVSSLEREVSSGTLASFSSTSRAEGWCTDGEGFLQPPVPYLMVTRPSTSSIFTTDSNGSSVSVDLNDFPHPPSPAQPPYLHLTDQIANQKRVWDNHPLDSTMAQKRSTVERFIMMYETE</sequence>
<comment type="caution">
    <text evidence="2">The sequence shown here is derived from an EMBL/GenBank/DDBJ whole genome shotgun (WGS) entry which is preliminary data.</text>
</comment>
<proteinExistence type="predicted"/>
<feature type="compositionally biased region" description="Polar residues" evidence="1">
    <location>
        <begin position="101"/>
        <end position="117"/>
    </location>
</feature>
<evidence type="ECO:0000313" key="2">
    <source>
        <dbReference type="EMBL" id="KAF9461314.1"/>
    </source>
</evidence>
<feature type="region of interest" description="Disordered" evidence="1">
    <location>
        <begin position="68"/>
        <end position="124"/>
    </location>
</feature>
<gene>
    <name evidence="2" type="ORF">BDZ94DRAFT_1264152</name>
</gene>
<feature type="compositionally biased region" description="Polar residues" evidence="1">
    <location>
        <begin position="81"/>
        <end position="94"/>
    </location>
</feature>
<dbReference type="EMBL" id="MU150286">
    <property type="protein sequence ID" value="KAF9461314.1"/>
    <property type="molecule type" value="Genomic_DNA"/>
</dbReference>
<organism evidence="2 3">
    <name type="scientific">Collybia nuda</name>
    <dbReference type="NCBI Taxonomy" id="64659"/>
    <lineage>
        <taxon>Eukaryota</taxon>
        <taxon>Fungi</taxon>
        <taxon>Dikarya</taxon>
        <taxon>Basidiomycota</taxon>
        <taxon>Agaricomycotina</taxon>
        <taxon>Agaricomycetes</taxon>
        <taxon>Agaricomycetidae</taxon>
        <taxon>Agaricales</taxon>
        <taxon>Tricholomatineae</taxon>
        <taxon>Clitocybaceae</taxon>
        <taxon>Collybia</taxon>
    </lineage>
</organism>